<dbReference type="Proteomes" id="UP000662572">
    <property type="component" value="Unassembled WGS sequence"/>
</dbReference>
<dbReference type="GO" id="GO:0006189">
    <property type="term" value="P:'de novo' IMP biosynthetic process"/>
    <property type="evidence" value="ECO:0007669"/>
    <property type="project" value="UniProtKB-UniRule"/>
</dbReference>
<evidence type="ECO:0000256" key="3">
    <source>
        <dbReference type="ARBA" id="ARBA00022741"/>
    </source>
</evidence>
<dbReference type="InterPro" id="IPR029062">
    <property type="entry name" value="Class_I_gatase-like"/>
</dbReference>
<dbReference type="AlphaFoldDB" id="A0A918UYL3"/>
<evidence type="ECO:0000256" key="7">
    <source>
        <dbReference type="ARBA" id="ARBA00022962"/>
    </source>
</evidence>
<comment type="catalytic activity">
    <reaction evidence="8">
        <text>N(2)-formyl-N(1)-(5-phospho-beta-D-ribosyl)glycinamide + L-glutamine + ATP + H2O = 2-formamido-N(1)-(5-O-phospho-beta-D-ribosyl)acetamidine + L-glutamate + ADP + phosphate + H(+)</text>
        <dbReference type="Rhea" id="RHEA:17129"/>
        <dbReference type="ChEBI" id="CHEBI:15377"/>
        <dbReference type="ChEBI" id="CHEBI:15378"/>
        <dbReference type="ChEBI" id="CHEBI:29985"/>
        <dbReference type="ChEBI" id="CHEBI:30616"/>
        <dbReference type="ChEBI" id="CHEBI:43474"/>
        <dbReference type="ChEBI" id="CHEBI:58359"/>
        <dbReference type="ChEBI" id="CHEBI:147286"/>
        <dbReference type="ChEBI" id="CHEBI:147287"/>
        <dbReference type="ChEBI" id="CHEBI:456216"/>
        <dbReference type="EC" id="6.3.5.3"/>
    </reaction>
</comment>
<keyword evidence="10" id="KW-1185">Reference proteome</keyword>
<dbReference type="EC" id="6.3.5.3" evidence="8"/>
<dbReference type="PANTHER" id="PTHR47552">
    <property type="entry name" value="PHOSPHORIBOSYLFORMYLGLYCINAMIDINE SYNTHASE SUBUNIT PURQ"/>
    <property type="match status" value="1"/>
</dbReference>
<keyword evidence="3 8" id="KW-0547">Nucleotide-binding</keyword>
<sequence>MSFKAAVLVFPGSNCDRDCKVAVERSTGGHVDMVWHQDTALPAGLDLIVVPGGFSYGDYLRCGAMASLSPVMAEVVKAAERGVNVIGICNGFQILCESGLLPGALMRNNTLKYICKPIELKVENHNTAFTQGYKPGQSVWMTQGNADGNFVADADTLNAIEGNGQVVFRYVENPNGSANDIAGLMNTRGNVLGMMPHPDRAFEAELGSDDGATLFKSLLNSALTAA</sequence>
<comment type="function">
    <text evidence="8">Part of the phosphoribosylformylglycinamidine synthase complex involved in the purines biosynthetic pathway. Catalyzes the ATP-dependent conversion of formylglycinamide ribonucleotide (FGAR) and glutamine to yield formylglycinamidine ribonucleotide (FGAM) and glutamate. The FGAM synthase complex is composed of three subunits. PurQ produces an ammonia molecule by converting glutamine to glutamate. PurL transfers the ammonia molecule to FGAR to form FGAM in an ATP-dependent manner. PurS interacts with PurQ and PurL and is thought to assist in the transfer of the ammonia molecule from PurQ to PurL.</text>
</comment>
<dbReference type="PIRSF" id="PIRSF001586">
    <property type="entry name" value="FGAM_synth_I"/>
    <property type="match status" value="1"/>
</dbReference>
<keyword evidence="6 8" id="KW-0067">ATP-binding</keyword>
<protein>
    <recommendedName>
        <fullName evidence="8">Phosphoribosylformylglycinamidine synthase subunit PurQ</fullName>
        <shortName evidence="8">FGAM synthase</shortName>
        <ecNumber evidence="8">6.3.5.3</ecNumber>
    </recommendedName>
    <alternativeName>
        <fullName evidence="8">Formylglycinamide ribonucleotide amidotransferase subunit I</fullName>
        <shortName evidence="8">FGAR amidotransferase I</shortName>
        <shortName evidence="8">FGAR-AT I</shortName>
    </alternativeName>
    <alternativeName>
        <fullName evidence="8">Glutaminase PurQ</fullName>
        <ecNumber evidence="8">3.5.1.2</ecNumber>
    </alternativeName>
    <alternativeName>
        <fullName evidence="8">Phosphoribosylformylglycinamidine synthase subunit I</fullName>
    </alternativeName>
</protein>
<dbReference type="RefSeq" id="WP_189488393.1">
    <property type="nucleotide sequence ID" value="NZ_BMZB01000005.1"/>
</dbReference>
<dbReference type="GO" id="GO:0005737">
    <property type="term" value="C:cytoplasm"/>
    <property type="evidence" value="ECO:0007669"/>
    <property type="project" value="UniProtKB-SubCell"/>
</dbReference>
<dbReference type="PANTHER" id="PTHR47552:SF1">
    <property type="entry name" value="PHOSPHORIBOSYLFORMYLGLYCINAMIDINE SYNTHASE SUBUNIT PURQ"/>
    <property type="match status" value="1"/>
</dbReference>
<dbReference type="GO" id="GO:0004359">
    <property type="term" value="F:glutaminase activity"/>
    <property type="evidence" value="ECO:0007669"/>
    <property type="project" value="UniProtKB-EC"/>
</dbReference>
<evidence type="ECO:0000256" key="2">
    <source>
        <dbReference type="ARBA" id="ARBA00022598"/>
    </source>
</evidence>
<comment type="subcellular location">
    <subcellularLocation>
        <location evidence="8">Cytoplasm</location>
    </subcellularLocation>
</comment>
<keyword evidence="2 8" id="KW-0436">Ligase</keyword>
<dbReference type="NCBIfam" id="NF002957">
    <property type="entry name" value="PRK03619.1"/>
    <property type="match status" value="1"/>
</dbReference>
<evidence type="ECO:0000256" key="6">
    <source>
        <dbReference type="ARBA" id="ARBA00022840"/>
    </source>
</evidence>
<feature type="active site" evidence="8">
    <location>
        <position position="197"/>
    </location>
</feature>
<keyword evidence="1 8" id="KW-0963">Cytoplasm</keyword>
<comment type="catalytic activity">
    <reaction evidence="8">
        <text>L-glutamine + H2O = L-glutamate + NH4(+)</text>
        <dbReference type="Rhea" id="RHEA:15889"/>
        <dbReference type="ChEBI" id="CHEBI:15377"/>
        <dbReference type="ChEBI" id="CHEBI:28938"/>
        <dbReference type="ChEBI" id="CHEBI:29985"/>
        <dbReference type="ChEBI" id="CHEBI:58359"/>
        <dbReference type="EC" id="3.5.1.2"/>
    </reaction>
</comment>
<evidence type="ECO:0000256" key="4">
    <source>
        <dbReference type="ARBA" id="ARBA00022755"/>
    </source>
</evidence>
<organism evidence="9 10">
    <name type="scientific">Asticcacaulis endophyticus</name>
    <dbReference type="NCBI Taxonomy" id="1395890"/>
    <lineage>
        <taxon>Bacteria</taxon>
        <taxon>Pseudomonadati</taxon>
        <taxon>Pseudomonadota</taxon>
        <taxon>Alphaproteobacteria</taxon>
        <taxon>Caulobacterales</taxon>
        <taxon>Caulobacteraceae</taxon>
        <taxon>Asticcacaulis</taxon>
    </lineage>
</organism>
<dbReference type="SUPFAM" id="SSF52317">
    <property type="entry name" value="Class I glutamine amidotransferase-like"/>
    <property type="match status" value="1"/>
</dbReference>
<dbReference type="InterPro" id="IPR010075">
    <property type="entry name" value="PRibForGlyAmidine_synth_PurQ"/>
</dbReference>
<evidence type="ECO:0000256" key="5">
    <source>
        <dbReference type="ARBA" id="ARBA00022801"/>
    </source>
</evidence>
<comment type="pathway">
    <text evidence="8">Purine metabolism; IMP biosynthesis via de novo pathway; 5-amino-1-(5-phospho-D-ribosyl)imidazole from N(2)-formyl-N(1)-(5-phospho-D-ribosyl)glycinamide: step 1/2.</text>
</comment>
<evidence type="ECO:0000256" key="1">
    <source>
        <dbReference type="ARBA" id="ARBA00022490"/>
    </source>
</evidence>
<dbReference type="PROSITE" id="PS51273">
    <property type="entry name" value="GATASE_TYPE_1"/>
    <property type="match status" value="1"/>
</dbReference>
<accession>A0A918UYL3</accession>
<dbReference type="HAMAP" id="MF_00421">
    <property type="entry name" value="PurQ"/>
    <property type="match status" value="1"/>
</dbReference>
<feature type="active site" description="Nucleophile" evidence="8">
    <location>
        <position position="89"/>
    </location>
</feature>
<dbReference type="EC" id="3.5.1.2" evidence="8"/>
<comment type="caution">
    <text evidence="8">Lacks conserved residue(s) required for the propagation of feature annotation.</text>
</comment>
<comment type="subunit">
    <text evidence="8">Part of the FGAM synthase complex composed of 1 PurL, 1 PurQ and 2 PurS subunits.</text>
</comment>
<dbReference type="GO" id="GO:0005524">
    <property type="term" value="F:ATP binding"/>
    <property type="evidence" value="ECO:0007669"/>
    <property type="project" value="UniProtKB-KW"/>
</dbReference>
<proteinExistence type="inferred from homology"/>
<dbReference type="Pfam" id="PF13507">
    <property type="entry name" value="GATase_5"/>
    <property type="match status" value="1"/>
</dbReference>
<comment type="caution">
    <text evidence="9">The sequence shown here is derived from an EMBL/GenBank/DDBJ whole genome shotgun (WGS) entry which is preliminary data.</text>
</comment>
<evidence type="ECO:0000256" key="8">
    <source>
        <dbReference type="HAMAP-Rule" id="MF_00421"/>
    </source>
</evidence>
<reference evidence="9" key="1">
    <citation type="journal article" date="2014" name="Int. J. Syst. Evol. Microbiol.">
        <title>Complete genome sequence of Corynebacterium casei LMG S-19264T (=DSM 44701T), isolated from a smear-ripened cheese.</title>
        <authorList>
            <consortium name="US DOE Joint Genome Institute (JGI-PGF)"/>
            <person name="Walter F."/>
            <person name="Albersmeier A."/>
            <person name="Kalinowski J."/>
            <person name="Ruckert C."/>
        </authorList>
    </citation>
    <scope>NUCLEOTIDE SEQUENCE</scope>
    <source>
        <strain evidence="9">KCTC 32296</strain>
    </source>
</reference>
<dbReference type="NCBIfam" id="TIGR01737">
    <property type="entry name" value="FGAM_synth_I"/>
    <property type="match status" value="1"/>
</dbReference>
<name>A0A918UYL3_9CAUL</name>
<dbReference type="SMART" id="SM01211">
    <property type="entry name" value="GATase_5"/>
    <property type="match status" value="1"/>
</dbReference>
<dbReference type="GO" id="GO:0004642">
    <property type="term" value="F:phosphoribosylformylglycinamidine synthase activity"/>
    <property type="evidence" value="ECO:0007669"/>
    <property type="project" value="UniProtKB-UniRule"/>
</dbReference>
<evidence type="ECO:0000313" key="9">
    <source>
        <dbReference type="EMBL" id="GGZ42533.1"/>
    </source>
</evidence>
<keyword evidence="5 8" id="KW-0378">Hydrolase</keyword>
<dbReference type="CDD" id="cd01740">
    <property type="entry name" value="GATase1_FGAR_AT"/>
    <property type="match status" value="1"/>
</dbReference>
<gene>
    <name evidence="8 9" type="primary">purQ</name>
    <name evidence="9" type="ORF">GCM10011273_31710</name>
</gene>
<evidence type="ECO:0000313" key="10">
    <source>
        <dbReference type="Proteomes" id="UP000662572"/>
    </source>
</evidence>
<dbReference type="EMBL" id="BMZB01000005">
    <property type="protein sequence ID" value="GGZ42533.1"/>
    <property type="molecule type" value="Genomic_DNA"/>
</dbReference>
<dbReference type="Gene3D" id="3.40.50.880">
    <property type="match status" value="1"/>
</dbReference>
<keyword evidence="4 8" id="KW-0658">Purine biosynthesis</keyword>
<keyword evidence="7 8" id="KW-0315">Glutamine amidotransferase</keyword>
<reference evidence="9" key="2">
    <citation type="submission" date="2020-09" db="EMBL/GenBank/DDBJ databases">
        <authorList>
            <person name="Sun Q."/>
            <person name="Kim S."/>
        </authorList>
    </citation>
    <scope>NUCLEOTIDE SEQUENCE</scope>
    <source>
        <strain evidence="9">KCTC 32296</strain>
    </source>
</reference>